<dbReference type="SUPFAM" id="SSF56784">
    <property type="entry name" value="HAD-like"/>
    <property type="match status" value="1"/>
</dbReference>
<dbReference type="AlphaFoldDB" id="A0A562SG20"/>
<dbReference type="InterPro" id="IPR036412">
    <property type="entry name" value="HAD-like_sf"/>
</dbReference>
<evidence type="ECO:0000313" key="7">
    <source>
        <dbReference type="Proteomes" id="UP000316167"/>
    </source>
</evidence>
<dbReference type="InterPro" id="IPR041492">
    <property type="entry name" value="HAD_2"/>
</dbReference>
<dbReference type="InterPro" id="IPR006439">
    <property type="entry name" value="HAD-SF_hydro_IA"/>
</dbReference>
<organism evidence="6 7">
    <name type="scientific">Lacibacter cauensis</name>
    <dbReference type="NCBI Taxonomy" id="510947"/>
    <lineage>
        <taxon>Bacteria</taxon>
        <taxon>Pseudomonadati</taxon>
        <taxon>Bacteroidota</taxon>
        <taxon>Chitinophagia</taxon>
        <taxon>Chitinophagales</taxon>
        <taxon>Chitinophagaceae</taxon>
        <taxon>Lacibacter</taxon>
    </lineage>
</organism>
<proteinExistence type="inferred from homology"/>
<dbReference type="InterPro" id="IPR023214">
    <property type="entry name" value="HAD_sf"/>
</dbReference>
<dbReference type="SFLD" id="SFLDG01129">
    <property type="entry name" value="C1.5:_HAD__Beta-PGM__Phosphata"/>
    <property type="match status" value="1"/>
</dbReference>
<dbReference type="NCBIfam" id="NF008087">
    <property type="entry name" value="PRK10826.1"/>
    <property type="match status" value="1"/>
</dbReference>
<dbReference type="EMBL" id="VLLE01000005">
    <property type="protein sequence ID" value="TWI80281.1"/>
    <property type="molecule type" value="Genomic_DNA"/>
</dbReference>
<dbReference type="RefSeq" id="WP_144887120.1">
    <property type="nucleotide sequence ID" value="NZ_VLLE01000005.1"/>
</dbReference>
<dbReference type="PRINTS" id="PR00413">
    <property type="entry name" value="HADHALOGNASE"/>
</dbReference>
<comment type="similarity">
    <text evidence="2">Belongs to the HAD-like hydrolase superfamily. CbbY/CbbZ/Gph/YieH family.</text>
</comment>
<protein>
    <submittedName>
        <fullName evidence="6">Sugar-phosphatase</fullName>
    </submittedName>
</protein>
<gene>
    <name evidence="6" type="ORF">IQ13_2954</name>
</gene>
<dbReference type="PANTHER" id="PTHR46193">
    <property type="entry name" value="6-PHOSPHOGLUCONATE PHOSPHATASE"/>
    <property type="match status" value="1"/>
</dbReference>
<evidence type="ECO:0000256" key="3">
    <source>
        <dbReference type="ARBA" id="ARBA00022723"/>
    </source>
</evidence>
<evidence type="ECO:0000256" key="1">
    <source>
        <dbReference type="ARBA" id="ARBA00001946"/>
    </source>
</evidence>
<keyword evidence="4" id="KW-0460">Magnesium</keyword>
<dbReference type="GO" id="GO:0046872">
    <property type="term" value="F:metal ion binding"/>
    <property type="evidence" value="ECO:0007669"/>
    <property type="project" value="UniProtKB-KW"/>
</dbReference>
<dbReference type="GO" id="GO:0003824">
    <property type="term" value="F:catalytic activity"/>
    <property type="evidence" value="ECO:0007669"/>
    <property type="project" value="UniProtKB-ARBA"/>
</dbReference>
<dbReference type="Gene3D" id="3.40.50.1000">
    <property type="entry name" value="HAD superfamily/HAD-like"/>
    <property type="match status" value="1"/>
</dbReference>
<dbReference type="Pfam" id="PF13419">
    <property type="entry name" value="HAD_2"/>
    <property type="match status" value="1"/>
</dbReference>
<dbReference type="OrthoDB" id="9797743at2"/>
<accession>A0A562SG20</accession>
<keyword evidence="5" id="KW-0119">Carbohydrate metabolism</keyword>
<evidence type="ECO:0000256" key="5">
    <source>
        <dbReference type="ARBA" id="ARBA00023277"/>
    </source>
</evidence>
<evidence type="ECO:0000313" key="6">
    <source>
        <dbReference type="EMBL" id="TWI80281.1"/>
    </source>
</evidence>
<keyword evidence="3" id="KW-0479">Metal-binding</keyword>
<evidence type="ECO:0000256" key="2">
    <source>
        <dbReference type="ARBA" id="ARBA00006171"/>
    </source>
</evidence>
<dbReference type="Gene3D" id="1.10.150.240">
    <property type="entry name" value="Putative phosphatase, domain 2"/>
    <property type="match status" value="1"/>
</dbReference>
<dbReference type="Proteomes" id="UP000316167">
    <property type="component" value="Unassembled WGS sequence"/>
</dbReference>
<name>A0A562SG20_9BACT</name>
<keyword evidence="7" id="KW-1185">Reference proteome</keyword>
<dbReference type="InterPro" id="IPR023198">
    <property type="entry name" value="PGP-like_dom2"/>
</dbReference>
<dbReference type="InterPro" id="IPR051600">
    <property type="entry name" value="Beta-PGM-like"/>
</dbReference>
<comment type="caution">
    <text evidence="6">The sequence shown here is derived from an EMBL/GenBank/DDBJ whole genome shotgun (WGS) entry which is preliminary data.</text>
</comment>
<dbReference type="NCBIfam" id="TIGR01509">
    <property type="entry name" value="HAD-SF-IA-v3"/>
    <property type="match status" value="1"/>
</dbReference>
<dbReference type="SFLD" id="SFLDG01135">
    <property type="entry name" value="C1.5.6:_HAD__Beta-PGM__Phospha"/>
    <property type="match status" value="1"/>
</dbReference>
<dbReference type="SFLD" id="SFLDS00003">
    <property type="entry name" value="Haloacid_Dehalogenase"/>
    <property type="match status" value="1"/>
</dbReference>
<reference evidence="6 7" key="1">
    <citation type="journal article" date="2015" name="Stand. Genomic Sci.">
        <title>Genomic Encyclopedia of Bacterial and Archaeal Type Strains, Phase III: the genomes of soil and plant-associated and newly described type strains.</title>
        <authorList>
            <person name="Whitman W.B."/>
            <person name="Woyke T."/>
            <person name="Klenk H.P."/>
            <person name="Zhou Y."/>
            <person name="Lilburn T.G."/>
            <person name="Beck B.J."/>
            <person name="De Vos P."/>
            <person name="Vandamme P."/>
            <person name="Eisen J.A."/>
            <person name="Garrity G."/>
            <person name="Hugenholtz P."/>
            <person name="Kyrpides N.C."/>
        </authorList>
    </citation>
    <scope>NUCLEOTIDE SEQUENCE [LARGE SCALE GENOMIC DNA]</scope>
    <source>
        <strain evidence="6 7">CGMCC 1.7271</strain>
    </source>
</reference>
<sequence length="219" mass="24008">MKLKAAIFDMDGLLIDSEPLWQEAGSETLQEFVINLTTEQYHSSTGLRTEEWIEHWFHYFNLPMQHAPAAVETIIQKAIAKIDAKGSAFSGADSIIPFIRSFGLKVGLATSSPLSLVEVVLKKLQLENSFDAITSAEKLPFGKPHPEVYLNCAGALGAAGMECIAFEDSFNGMIAAKAARMKCVIIPAAADYDHPKWSAADLKLQSLTAFDETKLQLFL</sequence>
<evidence type="ECO:0000256" key="4">
    <source>
        <dbReference type="ARBA" id="ARBA00022842"/>
    </source>
</evidence>
<comment type="cofactor">
    <cofactor evidence="1">
        <name>Mg(2+)</name>
        <dbReference type="ChEBI" id="CHEBI:18420"/>
    </cofactor>
</comment>
<dbReference type="PANTHER" id="PTHR46193:SF18">
    <property type="entry name" value="HEXITOL PHOSPHATASE B"/>
    <property type="match status" value="1"/>
</dbReference>